<feature type="transmembrane region" description="Helical" evidence="6">
    <location>
        <begin position="451"/>
        <end position="472"/>
    </location>
</feature>
<evidence type="ECO:0000256" key="3">
    <source>
        <dbReference type="ARBA" id="ARBA00022692"/>
    </source>
</evidence>
<protein>
    <recommendedName>
        <fullName evidence="7">Major facilitator superfamily (MFS) profile domain-containing protein</fullName>
    </recommendedName>
</protein>
<dbReference type="InterPro" id="IPR020846">
    <property type="entry name" value="MFS_dom"/>
</dbReference>
<evidence type="ECO:0000259" key="7">
    <source>
        <dbReference type="PROSITE" id="PS50850"/>
    </source>
</evidence>
<dbReference type="PANTHER" id="PTHR43791:SF86">
    <property type="entry name" value="MAJOR FACILITATOR SUPERFAMILY (MFS) PROFILE DOMAIN-CONTAINING PROTEIN"/>
    <property type="match status" value="1"/>
</dbReference>
<name>A0ABR2WU13_9FUNG</name>
<dbReference type="InterPro" id="IPR011701">
    <property type="entry name" value="MFS"/>
</dbReference>
<dbReference type="SUPFAM" id="SSF103473">
    <property type="entry name" value="MFS general substrate transporter"/>
    <property type="match status" value="1"/>
</dbReference>
<feature type="transmembrane region" description="Helical" evidence="6">
    <location>
        <begin position="215"/>
        <end position="237"/>
    </location>
</feature>
<keyword evidence="2" id="KW-0813">Transport</keyword>
<organism evidence="8 9">
    <name type="scientific">Basidiobolus ranarum</name>
    <dbReference type="NCBI Taxonomy" id="34480"/>
    <lineage>
        <taxon>Eukaryota</taxon>
        <taxon>Fungi</taxon>
        <taxon>Fungi incertae sedis</taxon>
        <taxon>Zoopagomycota</taxon>
        <taxon>Entomophthoromycotina</taxon>
        <taxon>Basidiobolomycetes</taxon>
        <taxon>Basidiobolales</taxon>
        <taxon>Basidiobolaceae</taxon>
        <taxon>Basidiobolus</taxon>
    </lineage>
</organism>
<dbReference type="Pfam" id="PF07690">
    <property type="entry name" value="MFS_1"/>
    <property type="match status" value="1"/>
</dbReference>
<proteinExistence type="predicted"/>
<reference evidence="8 9" key="1">
    <citation type="submission" date="2023-04" db="EMBL/GenBank/DDBJ databases">
        <title>Genome of Basidiobolus ranarum AG-B5.</title>
        <authorList>
            <person name="Stajich J.E."/>
            <person name="Carter-House D."/>
            <person name="Gryganskyi A."/>
        </authorList>
    </citation>
    <scope>NUCLEOTIDE SEQUENCE [LARGE SCALE GENOMIC DNA]</scope>
    <source>
        <strain evidence="8 9">AG-B5</strain>
    </source>
</reference>
<dbReference type="PROSITE" id="PS50850">
    <property type="entry name" value="MFS"/>
    <property type="match status" value="1"/>
</dbReference>
<keyword evidence="9" id="KW-1185">Reference proteome</keyword>
<feature type="transmembrane region" description="Helical" evidence="6">
    <location>
        <begin position="361"/>
        <end position="378"/>
    </location>
</feature>
<dbReference type="Proteomes" id="UP001479436">
    <property type="component" value="Unassembled WGS sequence"/>
</dbReference>
<evidence type="ECO:0000256" key="1">
    <source>
        <dbReference type="ARBA" id="ARBA00004141"/>
    </source>
</evidence>
<comment type="subcellular location">
    <subcellularLocation>
        <location evidence="1">Membrane</location>
        <topology evidence="1">Multi-pass membrane protein</topology>
    </subcellularLocation>
</comment>
<evidence type="ECO:0000256" key="5">
    <source>
        <dbReference type="ARBA" id="ARBA00023136"/>
    </source>
</evidence>
<feature type="transmembrane region" description="Helical" evidence="6">
    <location>
        <begin position="120"/>
        <end position="139"/>
    </location>
</feature>
<feature type="transmembrane region" description="Helical" evidence="6">
    <location>
        <begin position="419"/>
        <end position="439"/>
    </location>
</feature>
<dbReference type="EMBL" id="JASJQH010000329">
    <property type="protein sequence ID" value="KAK9765012.1"/>
    <property type="molecule type" value="Genomic_DNA"/>
</dbReference>
<keyword evidence="5 6" id="KW-0472">Membrane</keyword>
<keyword evidence="4 6" id="KW-1133">Transmembrane helix</keyword>
<comment type="caution">
    <text evidence="8">The sequence shown here is derived from an EMBL/GenBank/DDBJ whole genome shotgun (WGS) entry which is preliminary data.</text>
</comment>
<feature type="transmembrane region" description="Helical" evidence="6">
    <location>
        <begin position="180"/>
        <end position="203"/>
    </location>
</feature>
<feature type="transmembrane region" description="Helical" evidence="6">
    <location>
        <begin position="293"/>
        <end position="311"/>
    </location>
</feature>
<evidence type="ECO:0000256" key="6">
    <source>
        <dbReference type="SAM" id="Phobius"/>
    </source>
</evidence>
<dbReference type="PANTHER" id="PTHR43791">
    <property type="entry name" value="PERMEASE-RELATED"/>
    <property type="match status" value="1"/>
</dbReference>
<feature type="transmembrane region" description="Helical" evidence="6">
    <location>
        <begin position="91"/>
        <end position="108"/>
    </location>
</feature>
<evidence type="ECO:0000256" key="4">
    <source>
        <dbReference type="ARBA" id="ARBA00022989"/>
    </source>
</evidence>
<evidence type="ECO:0000256" key="2">
    <source>
        <dbReference type="ARBA" id="ARBA00022448"/>
    </source>
</evidence>
<gene>
    <name evidence="8" type="ORF">K7432_006995</name>
</gene>
<evidence type="ECO:0000313" key="8">
    <source>
        <dbReference type="EMBL" id="KAK9765012.1"/>
    </source>
</evidence>
<evidence type="ECO:0000313" key="9">
    <source>
        <dbReference type="Proteomes" id="UP001479436"/>
    </source>
</evidence>
<keyword evidence="3 6" id="KW-0812">Transmembrane</keyword>
<dbReference type="InterPro" id="IPR036259">
    <property type="entry name" value="MFS_trans_sf"/>
</dbReference>
<feature type="transmembrane region" description="Helical" evidence="6">
    <location>
        <begin position="384"/>
        <end position="407"/>
    </location>
</feature>
<dbReference type="Gene3D" id="1.20.1250.20">
    <property type="entry name" value="MFS general substrate transporter like domains"/>
    <property type="match status" value="2"/>
</dbReference>
<feature type="transmembrane region" description="Helical" evidence="6">
    <location>
        <begin position="145"/>
        <end position="168"/>
    </location>
</feature>
<sequence>MSEKVVLEFDHSQFGEEKIGHVKGPSVEVEGYEPNLKWTESEEKRLVRILDTRLFPWILLTTFILNIDRTNLSNALTDNMPHDLGITINEINTGTLLFSIVFTIFAFPSNIAAKKWETPYWISFLMFTWGIVTWCHALIHNLSGYLSVRVFLAATEAGFIPACLFYMSSFYKTHELGTRLAWFWGFQSLASAISSIMSFGILQMAGIAGLEGWKWLFLIDGVLTNLVAVLTALYLPITPLKTKGLLRGHKPWFTEREAQILVTRLIRDDPAKAEQSQPITWLDVRETITDFKLWTHWIICVLDMTSIHTITTYTPSIIKSLGFDTYTSNALTVPAYILTLIISVLHNYYSDKHGHRSLHCVAQILLAIIGYICLQVLPDNTNKWGLYVVVIITLAAYTWHALQVAWVTENMAPMGKRSLAMGAIIAAANIAGVPGSQIYRTDDQPRFHRGNWINIGLLTIACILFLALRAYYIYVNNKRDKIWNAMTNEERQHYLDTTKDRGNNRLDFRFST</sequence>
<accession>A0ABR2WU13</accession>
<feature type="transmembrane region" description="Helical" evidence="6">
    <location>
        <begin position="54"/>
        <end position="71"/>
    </location>
</feature>
<feature type="domain" description="Major facilitator superfamily (MFS) profile" evidence="7">
    <location>
        <begin position="54"/>
        <end position="479"/>
    </location>
</feature>
<feature type="transmembrane region" description="Helical" evidence="6">
    <location>
        <begin position="331"/>
        <end position="349"/>
    </location>
</feature>